<dbReference type="STRING" id="2880.D7G9J3"/>
<dbReference type="GO" id="GO:1904158">
    <property type="term" value="P:axonemal central apparatus assembly"/>
    <property type="evidence" value="ECO:0007669"/>
    <property type="project" value="TreeGrafter"/>
</dbReference>
<evidence type="ECO:0000313" key="3">
    <source>
        <dbReference type="Proteomes" id="UP000002630"/>
    </source>
</evidence>
<dbReference type="InParanoid" id="D7G9J3"/>
<evidence type="ECO:0000313" key="2">
    <source>
        <dbReference type="EMBL" id="CBJ34103.1"/>
    </source>
</evidence>
<feature type="compositionally biased region" description="Low complexity" evidence="1">
    <location>
        <begin position="23"/>
        <end position="34"/>
    </location>
</feature>
<name>D7G9J3_ECTSI</name>
<dbReference type="GO" id="GO:0003341">
    <property type="term" value="P:cilium movement"/>
    <property type="evidence" value="ECO:0007669"/>
    <property type="project" value="TreeGrafter"/>
</dbReference>
<dbReference type="Proteomes" id="UP000002630">
    <property type="component" value="Unassembled WGS sequence"/>
</dbReference>
<evidence type="ECO:0000256" key="1">
    <source>
        <dbReference type="SAM" id="MobiDB-lite"/>
    </source>
</evidence>
<dbReference type="EMBL" id="FN649760">
    <property type="protein sequence ID" value="CBJ34103.1"/>
    <property type="molecule type" value="Genomic_DNA"/>
</dbReference>
<dbReference type="InterPro" id="IPR033305">
    <property type="entry name" value="Hydin-like"/>
</dbReference>
<dbReference type="PANTHER" id="PTHR23053">
    <property type="entry name" value="DLEC1 DELETED IN LUNG AND ESOPHAGEAL CANCER 1"/>
    <property type="match status" value="1"/>
</dbReference>
<keyword evidence="3" id="KW-1185">Reference proteome</keyword>
<reference evidence="2 3" key="1">
    <citation type="journal article" date="2010" name="Nature">
        <title>The Ectocarpus genome and the independent evolution of multicellularity in brown algae.</title>
        <authorList>
            <person name="Cock J.M."/>
            <person name="Sterck L."/>
            <person name="Rouze P."/>
            <person name="Scornet D."/>
            <person name="Allen A.E."/>
            <person name="Amoutzias G."/>
            <person name="Anthouard V."/>
            <person name="Artiguenave F."/>
            <person name="Aury J.M."/>
            <person name="Badger J.H."/>
            <person name="Beszteri B."/>
            <person name="Billiau K."/>
            <person name="Bonnet E."/>
            <person name="Bothwell J.H."/>
            <person name="Bowler C."/>
            <person name="Boyen C."/>
            <person name="Brownlee C."/>
            <person name="Carrano C.J."/>
            <person name="Charrier B."/>
            <person name="Cho G.Y."/>
            <person name="Coelho S.M."/>
            <person name="Collen J."/>
            <person name="Corre E."/>
            <person name="Da Silva C."/>
            <person name="Delage L."/>
            <person name="Delaroque N."/>
            <person name="Dittami S.M."/>
            <person name="Doulbeau S."/>
            <person name="Elias M."/>
            <person name="Farnham G."/>
            <person name="Gachon C.M."/>
            <person name="Gschloessl B."/>
            <person name="Heesch S."/>
            <person name="Jabbari K."/>
            <person name="Jubin C."/>
            <person name="Kawai H."/>
            <person name="Kimura K."/>
            <person name="Kloareg B."/>
            <person name="Kupper F.C."/>
            <person name="Lang D."/>
            <person name="Le Bail A."/>
            <person name="Leblanc C."/>
            <person name="Lerouge P."/>
            <person name="Lohr M."/>
            <person name="Lopez P.J."/>
            <person name="Martens C."/>
            <person name="Maumus F."/>
            <person name="Michel G."/>
            <person name="Miranda-Saavedra D."/>
            <person name="Morales J."/>
            <person name="Moreau H."/>
            <person name="Motomura T."/>
            <person name="Nagasato C."/>
            <person name="Napoli C.A."/>
            <person name="Nelson D.R."/>
            <person name="Nyvall-Collen P."/>
            <person name="Peters A.F."/>
            <person name="Pommier C."/>
            <person name="Potin P."/>
            <person name="Poulain J."/>
            <person name="Quesneville H."/>
            <person name="Read B."/>
            <person name="Rensing S.A."/>
            <person name="Ritter A."/>
            <person name="Rousvoal S."/>
            <person name="Samanta M."/>
            <person name="Samson G."/>
            <person name="Schroeder D.C."/>
            <person name="Segurens B."/>
            <person name="Strittmatter M."/>
            <person name="Tonon T."/>
            <person name="Tregear J.W."/>
            <person name="Valentin K."/>
            <person name="von Dassow P."/>
            <person name="Yamagishi T."/>
            <person name="Van de Peer Y."/>
            <person name="Wincker P."/>
        </authorList>
    </citation>
    <scope>NUCLEOTIDE SEQUENCE [LARGE SCALE GENOMIC DNA]</scope>
    <source>
        <strain evidence="3">Ec32 / CCAP1310/4</strain>
    </source>
</reference>
<dbReference type="eggNOG" id="ENOG502QQ4F">
    <property type="taxonomic scope" value="Eukaryota"/>
</dbReference>
<organism evidence="2 3">
    <name type="scientific">Ectocarpus siliculosus</name>
    <name type="common">Brown alga</name>
    <name type="synonym">Conferva siliculosa</name>
    <dbReference type="NCBI Taxonomy" id="2880"/>
    <lineage>
        <taxon>Eukaryota</taxon>
        <taxon>Sar</taxon>
        <taxon>Stramenopiles</taxon>
        <taxon>Ochrophyta</taxon>
        <taxon>PX clade</taxon>
        <taxon>Phaeophyceae</taxon>
        <taxon>Ectocarpales</taxon>
        <taxon>Ectocarpaceae</taxon>
        <taxon>Ectocarpus</taxon>
    </lineage>
</organism>
<dbReference type="GO" id="GO:0005930">
    <property type="term" value="C:axoneme"/>
    <property type="evidence" value="ECO:0007669"/>
    <property type="project" value="TreeGrafter"/>
</dbReference>
<dbReference type="AlphaFoldDB" id="D7G9J3"/>
<sequence>MTSASPPRPVGDASDPRSRATPSSRSGGSRQQQQDASQEKQGDDSQGDASSSATIAIGLDGKPVMLCGSLFFALPDGGAVLYRLEGEADGPEAASSEELETPAKTALAFTLPVANWLRRGQRFTMKAVLESGASSSTTLSGAKTIEVPALATKDFALRFLAFKEGVTTATVTFTNNETDEYLFHRLTFKVTPPNVQETIVLEGSVRSLTRRLITVANPLRPDEPITFPTGDPAAAADNAGPAGGVGTAAAGGHAEGWWRCSSPHVRLVRVGEMAGNLEGVFAVDYRPLVATDDQKPQEAELSFDIQELGTYRYTLQLSAKSPPSSSSLRFESALGATQSEAFVMKVFNASAAEPVDFECHLEGGQGTHFRVPTKVTAPPCSSWDGQDVRVEVVFEPECTGEVGDTLVLSSEQHGSYRCKLRGLCSPPLPQGPFTIAPGGQREIPFRNVFAAAMDFTFTCDNPAFAVVSGDRQNVAAKTSKSVTIKFTPTTTQTTGGSSSTTTTAEASRSIAGKLIVQCAGVKGTPPWVFYLHGISPPPA</sequence>
<accession>D7G9J3</accession>
<gene>
    <name evidence="2" type="ORF">Esi_0997_0001</name>
</gene>
<feature type="region of interest" description="Disordered" evidence="1">
    <location>
        <begin position="1"/>
        <end position="51"/>
    </location>
</feature>
<dbReference type="PANTHER" id="PTHR23053:SF0">
    <property type="entry name" value="HYDROCEPHALUS-INDUCING PROTEIN HOMOLOG"/>
    <property type="match status" value="1"/>
</dbReference>
<protein>
    <submittedName>
        <fullName evidence="2">Uncharacterized protein</fullName>
    </submittedName>
</protein>
<proteinExistence type="predicted"/>
<dbReference type="OrthoDB" id="442692at2759"/>